<dbReference type="Proteomes" id="UP001560573">
    <property type="component" value="Unassembled WGS sequence"/>
</dbReference>
<keyword evidence="1" id="KW-1133">Transmembrane helix</keyword>
<evidence type="ECO:0000313" key="2">
    <source>
        <dbReference type="EMBL" id="MEX6687195.1"/>
    </source>
</evidence>
<name>A0ABV3ZCJ6_9BACT</name>
<feature type="transmembrane region" description="Helical" evidence="1">
    <location>
        <begin position="41"/>
        <end position="66"/>
    </location>
</feature>
<proteinExistence type="predicted"/>
<accession>A0ABV3ZCJ6</accession>
<reference evidence="2 3" key="1">
    <citation type="submission" date="2023-07" db="EMBL/GenBank/DDBJ databases">
        <authorList>
            <person name="Lian W.-H."/>
        </authorList>
    </citation>
    <scope>NUCLEOTIDE SEQUENCE [LARGE SCALE GENOMIC DNA]</scope>
    <source>
        <strain evidence="2 3">SYSU DXS3180</strain>
    </source>
</reference>
<gene>
    <name evidence="2" type="ORF">QTN47_06800</name>
</gene>
<evidence type="ECO:0000256" key="1">
    <source>
        <dbReference type="SAM" id="Phobius"/>
    </source>
</evidence>
<keyword evidence="1" id="KW-0812">Transmembrane</keyword>
<comment type="caution">
    <text evidence="2">The sequence shown here is derived from an EMBL/GenBank/DDBJ whole genome shotgun (WGS) entry which is preliminary data.</text>
</comment>
<sequence length="95" mass="10974">MVSYKWFSFLNKLALIGNFFFILCVIAHFSSHQFPQFITGFALIVGLILSPIVNIVVNFSLVYFILKNIKGLVPAWQSMVNMGFLLLQLLYFFIF</sequence>
<protein>
    <submittedName>
        <fullName evidence="2">Uncharacterized protein</fullName>
    </submittedName>
</protein>
<dbReference type="RefSeq" id="WP_369328599.1">
    <property type="nucleotide sequence ID" value="NZ_JAULBC010000002.1"/>
</dbReference>
<keyword evidence="3" id="KW-1185">Reference proteome</keyword>
<dbReference type="EMBL" id="JAULBC010000002">
    <property type="protein sequence ID" value="MEX6687195.1"/>
    <property type="molecule type" value="Genomic_DNA"/>
</dbReference>
<keyword evidence="1" id="KW-0472">Membrane</keyword>
<organism evidence="2 3">
    <name type="scientific">Danxiaibacter flavus</name>
    <dbReference type="NCBI Taxonomy" id="3049108"/>
    <lineage>
        <taxon>Bacteria</taxon>
        <taxon>Pseudomonadati</taxon>
        <taxon>Bacteroidota</taxon>
        <taxon>Chitinophagia</taxon>
        <taxon>Chitinophagales</taxon>
        <taxon>Chitinophagaceae</taxon>
        <taxon>Danxiaibacter</taxon>
    </lineage>
</organism>
<evidence type="ECO:0000313" key="3">
    <source>
        <dbReference type="Proteomes" id="UP001560573"/>
    </source>
</evidence>
<feature type="transmembrane region" description="Helical" evidence="1">
    <location>
        <begin position="72"/>
        <end position="94"/>
    </location>
</feature>
<feature type="transmembrane region" description="Helical" evidence="1">
    <location>
        <begin position="6"/>
        <end position="29"/>
    </location>
</feature>